<proteinExistence type="predicted"/>
<organism evidence="1">
    <name type="scientific">bioreactor metagenome</name>
    <dbReference type="NCBI Taxonomy" id="1076179"/>
    <lineage>
        <taxon>unclassified sequences</taxon>
        <taxon>metagenomes</taxon>
        <taxon>ecological metagenomes</taxon>
    </lineage>
</organism>
<name>A0A645J0C3_9ZZZZ</name>
<accession>A0A645J0C3</accession>
<evidence type="ECO:0000313" key="1">
    <source>
        <dbReference type="EMBL" id="MPN56896.1"/>
    </source>
</evidence>
<dbReference type="AlphaFoldDB" id="A0A645J0C3"/>
<protein>
    <submittedName>
        <fullName evidence="1">Uncharacterized protein</fullName>
    </submittedName>
</protein>
<sequence length="77" mass="8942">MERKLYSGRQFTHHQLLRQHYLKGIASGYFKCWESGSTIHPKHKTIIIKTFALQNITEVNSAVRKGYFVFRSQGTNG</sequence>
<comment type="caution">
    <text evidence="1">The sequence shown here is derived from an EMBL/GenBank/DDBJ whole genome shotgun (WGS) entry which is preliminary data.</text>
</comment>
<reference evidence="1" key="1">
    <citation type="submission" date="2019-08" db="EMBL/GenBank/DDBJ databases">
        <authorList>
            <person name="Kucharzyk K."/>
            <person name="Murdoch R.W."/>
            <person name="Higgins S."/>
            <person name="Loffler F."/>
        </authorList>
    </citation>
    <scope>NUCLEOTIDE SEQUENCE</scope>
</reference>
<gene>
    <name evidence="1" type="ORF">SDC9_204589</name>
</gene>
<dbReference type="EMBL" id="VSSQ01127779">
    <property type="protein sequence ID" value="MPN56896.1"/>
    <property type="molecule type" value="Genomic_DNA"/>
</dbReference>